<keyword evidence="2" id="KW-1185">Reference proteome</keyword>
<evidence type="ECO:0000313" key="2">
    <source>
        <dbReference type="Proteomes" id="UP000887565"/>
    </source>
</evidence>
<dbReference type="Proteomes" id="UP000887565">
    <property type="component" value="Unplaced"/>
</dbReference>
<feature type="region of interest" description="Disordered" evidence="1">
    <location>
        <begin position="36"/>
        <end position="60"/>
    </location>
</feature>
<accession>A0A915IZ66</accession>
<reference evidence="3" key="1">
    <citation type="submission" date="2022-11" db="UniProtKB">
        <authorList>
            <consortium name="WormBaseParasite"/>
        </authorList>
    </citation>
    <scope>IDENTIFICATION</scope>
</reference>
<organism evidence="2 3">
    <name type="scientific">Romanomermis culicivorax</name>
    <name type="common">Nematode worm</name>
    <dbReference type="NCBI Taxonomy" id="13658"/>
    <lineage>
        <taxon>Eukaryota</taxon>
        <taxon>Metazoa</taxon>
        <taxon>Ecdysozoa</taxon>
        <taxon>Nematoda</taxon>
        <taxon>Enoplea</taxon>
        <taxon>Dorylaimia</taxon>
        <taxon>Mermithida</taxon>
        <taxon>Mermithoidea</taxon>
        <taxon>Mermithidae</taxon>
        <taxon>Romanomermis</taxon>
    </lineage>
</organism>
<evidence type="ECO:0000256" key="1">
    <source>
        <dbReference type="SAM" id="MobiDB-lite"/>
    </source>
</evidence>
<protein>
    <submittedName>
        <fullName evidence="3">Uncharacterized protein</fullName>
    </submittedName>
</protein>
<evidence type="ECO:0000313" key="3">
    <source>
        <dbReference type="WBParaSite" id="nRc.2.0.1.t18998-RA"/>
    </source>
</evidence>
<dbReference type="AlphaFoldDB" id="A0A915IZ66"/>
<sequence length="60" mass="6522">MGVHKTHSKRIIVLSAGDQVPKTNLWNEIYGRSGVSGLDLENSDPESQITGPSSGDWDIK</sequence>
<proteinExistence type="predicted"/>
<dbReference type="WBParaSite" id="nRc.2.0.1.t18998-RA">
    <property type="protein sequence ID" value="nRc.2.0.1.t18998-RA"/>
    <property type="gene ID" value="nRc.2.0.1.g18998"/>
</dbReference>
<name>A0A915IZ66_ROMCU</name>